<name>A0ABY6HT51_9ARCH</name>
<dbReference type="PANTHER" id="PTHR46470">
    <property type="entry name" value="N-ACYLNEURAMINATE-9-PHOSPHATASE"/>
    <property type="match status" value="1"/>
</dbReference>
<dbReference type="Pfam" id="PF13419">
    <property type="entry name" value="HAD_2"/>
    <property type="match status" value="1"/>
</dbReference>
<evidence type="ECO:0000256" key="5">
    <source>
        <dbReference type="ARBA" id="ARBA00022723"/>
    </source>
</evidence>
<evidence type="ECO:0000256" key="7">
    <source>
        <dbReference type="ARBA" id="ARBA00022842"/>
    </source>
</evidence>
<comment type="function">
    <text evidence="2">Catalyzes the dephosphorylation of D,L-glyceraldehyde 3-phosphate in vitro.</text>
</comment>
<dbReference type="InterPro" id="IPR036412">
    <property type="entry name" value="HAD-like_sf"/>
</dbReference>
<dbReference type="SFLD" id="SFLDG01135">
    <property type="entry name" value="C1.5.6:_HAD__Beta-PGM__Phospha"/>
    <property type="match status" value="1"/>
</dbReference>
<keyword evidence="9" id="KW-1185">Reference proteome</keyword>
<evidence type="ECO:0000256" key="2">
    <source>
        <dbReference type="ARBA" id="ARBA00003513"/>
    </source>
</evidence>
<dbReference type="Gene3D" id="3.40.50.1000">
    <property type="entry name" value="HAD superfamily/HAD-like"/>
    <property type="match status" value="1"/>
</dbReference>
<accession>A0ABY6HT51</accession>
<dbReference type="PANTHER" id="PTHR46470:SF2">
    <property type="entry name" value="GLYCERALDEHYDE 3-PHOSPHATE PHOSPHATASE"/>
    <property type="match status" value="1"/>
</dbReference>
<dbReference type="Proteomes" id="UP001208689">
    <property type="component" value="Chromosome"/>
</dbReference>
<dbReference type="SFLD" id="SFLDS00003">
    <property type="entry name" value="Haloacid_Dehalogenase"/>
    <property type="match status" value="1"/>
</dbReference>
<dbReference type="InterPro" id="IPR023214">
    <property type="entry name" value="HAD_sf"/>
</dbReference>
<proteinExistence type="inferred from homology"/>
<comment type="cofactor">
    <cofactor evidence="1">
        <name>Mg(2+)</name>
        <dbReference type="ChEBI" id="CHEBI:18420"/>
    </cofactor>
</comment>
<dbReference type="InterPro" id="IPR011950">
    <property type="entry name" value="HAD-SF_hydro_IA_CTE7"/>
</dbReference>
<dbReference type="NCBIfam" id="TIGR01662">
    <property type="entry name" value="HAD-SF-IIIA"/>
    <property type="match status" value="1"/>
</dbReference>
<dbReference type="NCBIfam" id="TIGR02253">
    <property type="entry name" value="CTE7"/>
    <property type="match status" value="1"/>
</dbReference>
<dbReference type="NCBIfam" id="TIGR01509">
    <property type="entry name" value="HAD-SF-IA-v3"/>
    <property type="match status" value="1"/>
</dbReference>
<comment type="similarity">
    <text evidence="3">Belongs to the HAD-like hydrolase superfamily.</text>
</comment>
<keyword evidence="6 8" id="KW-0378">Hydrolase</keyword>
<dbReference type="InterPro" id="IPR006439">
    <property type="entry name" value="HAD-SF_hydro_IA"/>
</dbReference>
<dbReference type="SFLD" id="SFLDG01129">
    <property type="entry name" value="C1.5:_HAD__Beta-PGM__Phosphata"/>
    <property type="match status" value="1"/>
</dbReference>
<dbReference type="InterPro" id="IPR041492">
    <property type="entry name" value="HAD_2"/>
</dbReference>
<evidence type="ECO:0000256" key="1">
    <source>
        <dbReference type="ARBA" id="ARBA00001946"/>
    </source>
</evidence>
<protein>
    <recommendedName>
        <fullName evidence="4">Glyceraldehyde 3-phosphate phosphatase</fullName>
    </recommendedName>
</protein>
<keyword evidence="5" id="KW-0479">Metal-binding</keyword>
<dbReference type="Gene3D" id="1.10.150.520">
    <property type="match status" value="1"/>
</dbReference>
<dbReference type="GO" id="GO:0016787">
    <property type="term" value="F:hydrolase activity"/>
    <property type="evidence" value="ECO:0007669"/>
    <property type="project" value="UniProtKB-KW"/>
</dbReference>
<dbReference type="NCBIfam" id="TIGR01549">
    <property type="entry name" value="HAD-SF-IA-v1"/>
    <property type="match status" value="1"/>
</dbReference>
<sequence length="249" mass="28772">MIKFVVFDLDDTLFNGTLLVEKARKASVQMMIKYGLPVEEEYAIKILNEVVLEFGSNSESHLDNLMIRLQNDPKVKLSESYNINKYAAAGIMGYHREKVKHFKPFKDVIKTLEKLRNNGIKSAIITDGSPKKQYEKILRMKIEDLLDEIIISDEVAARKPNPFLFELFLEKHNLKPEEVIYIGDRVDKDITPAKTVGMITILIHRGTKYDPNITKQKYKIKPDYHVNNLYDLSTVIKVENKKSEQNGKE</sequence>
<reference evidence="8" key="1">
    <citation type="submission" date="2022-09" db="EMBL/GenBank/DDBJ databases">
        <title>Actin cytoskeleton and complex cell architecture in an #Asgard archaeon.</title>
        <authorList>
            <person name="Ponce Toledo R.I."/>
            <person name="Schleper C."/>
            <person name="Rodrigues Oliveira T."/>
            <person name="Wollweber F."/>
            <person name="Xu J."/>
            <person name="Rittmann S."/>
            <person name="Klingl A."/>
            <person name="Pilhofer M."/>
        </authorList>
    </citation>
    <scope>NUCLEOTIDE SEQUENCE</scope>
    <source>
        <strain evidence="8">B-35</strain>
    </source>
</reference>
<dbReference type="InterPro" id="IPR051400">
    <property type="entry name" value="HAD-like_hydrolase"/>
</dbReference>
<evidence type="ECO:0000256" key="6">
    <source>
        <dbReference type="ARBA" id="ARBA00022801"/>
    </source>
</evidence>
<evidence type="ECO:0000313" key="9">
    <source>
        <dbReference type="Proteomes" id="UP001208689"/>
    </source>
</evidence>
<evidence type="ECO:0000256" key="4">
    <source>
        <dbReference type="ARBA" id="ARBA00019531"/>
    </source>
</evidence>
<evidence type="ECO:0000256" key="3">
    <source>
        <dbReference type="ARBA" id="ARBA00007958"/>
    </source>
</evidence>
<evidence type="ECO:0000313" key="8">
    <source>
        <dbReference type="EMBL" id="UYP46533.1"/>
    </source>
</evidence>
<keyword evidence="7" id="KW-0460">Magnesium</keyword>
<dbReference type="EMBL" id="CP104013">
    <property type="protein sequence ID" value="UYP46533.1"/>
    <property type="molecule type" value="Genomic_DNA"/>
</dbReference>
<gene>
    <name evidence="8" type="ORF">NEF87_002818</name>
</gene>
<organism evidence="8 9">
    <name type="scientific">Candidatus Lokiarchaeum ossiferum</name>
    <dbReference type="NCBI Taxonomy" id="2951803"/>
    <lineage>
        <taxon>Archaea</taxon>
        <taxon>Promethearchaeati</taxon>
        <taxon>Promethearchaeota</taxon>
        <taxon>Promethearchaeia</taxon>
        <taxon>Promethearchaeales</taxon>
        <taxon>Promethearchaeaceae</taxon>
        <taxon>Candidatus Lokiarchaeum</taxon>
    </lineage>
</organism>
<dbReference type="PRINTS" id="PR00413">
    <property type="entry name" value="HADHALOGNASE"/>
</dbReference>
<dbReference type="SUPFAM" id="SSF56784">
    <property type="entry name" value="HAD-like"/>
    <property type="match status" value="1"/>
</dbReference>
<dbReference type="InterPro" id="IPR006549">
    <property type="entry name" value="HAD-SF_hydro_IIIA"/>
</dbReference>